<evidence type="ECO:0000256" key="5">
    <source>
        <dbReference type="SAM" id="MobiDB-lite"/>
    </source>
</evidence>
<keyword evidence="2 6" id="KW-0812">Transmembrane</keyword>
<dbReference type="GO" id="GO:0022857">
    <property type="term" value="F:transmembrane transporter activity"/>
    <property type="evidence" value="ECO:0007669"/>
    <property type="project" value="InterPro"/>
</dbReference>
<feature type="transmembrane region" description="Helical" evidence="6">
    <location>
        <begin position="139"/>
        <end position="160"/>
    </location>
</feature>
<feature type="transmembrane region" description="Helical" evidence="6">
    <location>
        <begin position="107"/>
        <end position="127"/>
    </location>
</feature>
<feature type="region of interest" description="Disordered" evidence="5">
    <location>
        <begin position="452"/>
        <end position="477"/>
    </location>
</feature>
<organism evidence="7 8">
    <name type="scientific">Cinara cedri</name>
    <dbReference type="NCBI Taxonomy" id="506608"/>
    <lineage>
        <taxon>Eukaryota</taxon>
        <taxon>Metazoa</taxon>
        <taxon>Ecdysozoa</taxon>
        <taxon>Arthropoda</taxon>
        <taxon>Hexapoda</taxon>
        <taxon>Insecta</taxon>
        <taxon>Pterygota</taxon>
        <taxon>Neoptera</taxon>
        <taxon>Paraneoptera</taxon>
        <taxon>Hemiptera</taxon>
        <taxon>Sternorrhyncha</taxon>
        <taxon>Aphidomorpha</taxon>
        <taxon>Aphidoidea</taxon>
        <taxon>Aphididae</taxon>
        <taxon>Lachninae</taxon>
        <taxon>Cinara</taxon>
    </lineage>
</organism>
<keyword evidence="8" id="KW-1185">Reference proteome</keyword>
<dbReference type="EMBL" id="CABPRJ010001901">
    <property type="protein sequence ID" value="VVC40203.1"/>
    <property type="molecule type" value="Genomic_DNA"/>
</dbReference>
<feature type="compositionally biased region" description="Polar residues" evidence="5">
    <location>
        <begin position="463"/>
        <end position="477"/>
    </location>
</feature>
<dbReference type="PANTHER" id="PTHR23507:SF1">
    <property type="entry name" value="FI18259P1-RELATED"/>
    <property type="match status" value="1"/>
</dbReference>
<feature type="transmembrane region" description="Helical" evidence="6">
    <location>
        <begin position="422"/>
        <end position="444"/>
    </location>
</feature>
<sequence>MAIFSSWKAVRCSVTVEPMLFFYFLATVLSSTIGSNLLLHKGCDPNATVAPDLYTTPNCLMETSAQHGVSIVNVWKNLIQEILSLIFIVFAGPWSDNHGRRRRPLMLVPLFGQILCDILNIVFTIFWQVSPTVTGITQSVIVSTSGSFHCFLIGVFAYLADVTDESNRTMRIGFAAAILPLAATVGALSAGYLNVIIGFIGVFALNIGINLIALCLGLVFVYDTSEPYKPVGSIYKSTFNPEIVIKSFKTVLVKRDHHKSFILILMIIATPLTGVPFIGEVSLMYLYLRKQFNFKEIEFSLFNAYTLVIMLIGSLFTLGVLSRLFRMNDALIGLIATIFDIATAVGFLLVTQYNYLLFIPPLEFFRGAALSLVGSIASKCVDPHELGSMNSVRMVIENLSKSAILPLYNIVYNNTLETMPNAFFIITICLTTPLVGIFATIYCYTRNQVTTTQENDKPEKKPSNNLNTNSSTEMTRL</sequence>
<keyword evidence="3 6" id="KW-1133">Transmembrane helix</keyword>
<dbReference type="SUPFAM" id="SSF103473">
    <property type="entry name" value="MFS general substrate transporter"/>
    <property type="match status" value="1"/>
</dbReference>
<name>A0A5E4N8V9_9HEMI</name>
<comment type="subcellular location">
    <subcellularLocation>
        <location evidence="1">Membrane</location>
        <topology evidence="1">Multi-pass membrane protein</topology>
    </subcellularLocation>
</comment>
<dbReference type="InterPro" id="IPR036259">
    <property type="entry name" value="MFS_trans_sf"/>
</dbReference>
<feature type="transmembrane region" description="Helical" evidence="6">
    <location>
        <begin position="199"/>
        <end position="222"/>
    </location>
</feature>
<evidence type="ECO:0000313" key="7">
    <source>
        <dbReference type="EMBL" id="VVC40203.1"/>
    </source>
</evidence>
<feature type="transmembrane region" description="Helical" evidence="6">
    <location>
        <begin position="299"/>
        <end position="318"/>
    </location>
</feature>
<reference evidence="7 8" key="1">
    <citation type="submission" date="2019-08" db="EMBL/GenBank/DDBJ databases">
        <authorList>
            <person name="Alioto T."/>
            <person name="Alioto T."/>
            <person name="Gomez Garrido J."/>
        </authorList>
    </citation>
    <scope>NUCLEOTIDE SEQUENCE [LARGE SCALE GENOMIC DNA]</scope>
</reference>
<dbReference type="OrthoDB" id="3026777at2759"/>
<accession>A0A5E4N8V9</accession>
<gene>
    <name evidence="7" type="ORF">CINCED_3A021506</name>
</gene>
<proteinExistence type="predicted"/>
<dbReference type="Proteomes" id="UP000325440">
    <property type="component" value="Unassembled WGS sequence"/>
</dbReference>
<dbReference type="AlphaFoldDB" id="A0A5E4N8V9"/>
<protein>
    <submittedName>
        <fullName evidence="7">Major facilitator superfamily,Major facilitator superfamily domain</fullName>
    </submittedName>
</protein>
<evidence type="ECO:0000256" key="3">
    <source>
        <dbReference type="ARBA" id="ARBA00022989"/>
    </source>
</evidence>
<feature type="transmembrane region" description="Helical" evidence="6">
    <location>
        <begin position="20"/>
        <end position="39"/>
    </location>
</feature>
<feature type="transmembrane region" description="Helical" evidence="6">
    <location>
        <begin position="261"/>
        <end position="287"/>
    </location>
</feature>
<feature type="transmembrane region" description="Helical" evidence="6">
    <location>
        <begin position="330"/>
        <end position="350"/>
    </location>
</feature>
<dbReference type="PANTHER" id="PTHR23507">
    <property type="entry name" value="ZGC:174356"/>
    <property type="match status" value="1"/>
</dbReference>
<keyword evidence="4 6" id="KW-0472">Membrane</keyword>
<evidence type="ECO:0000256" key="4">
    <source>
        <dbReference type="ARBA" id="ARBA00023136"/>
    </source>
</evidence>
<dbReference type="InterPro" id="IPR011701">
    <property type="entry name" value="MFS"/>
</dbReference>
<dbReference type="Gene3D" id="1.20.1250.20">
    <property type="entry name" value="MFS general substrate transporter like domains"/>
    <property type="match status" value="1"/>
</dbReference>
<evidence type="ECO:0000313" key="8">
    <source>
        <dbReference type="Proteomes" id="UP000325440"/>
    </source>
</evidence>
<feature type="transmembrane region" description="Helical" evidence="6">
    <location>
        <begin position="172"/>
        <end position="193"/>
    </location>
</feature>
<dbReference type="Pfam" id="PF07690">
    <property type="entry name" value="MFS_1"/>
    <property type="match status" value="1"/>
</dbReference>
<evidence type="ECO:0000256" key="6">
    <source>
        <dbReference type="SAM" id="Phobius"/>
    </source>
</evidence>
<evidence type="ECO:0000256" key="1">
    <source>
        <dbReference type="ARBA" id="ARBA00004141"/>
    </source>
</evidence>
<evidence type="ECO:0000256" key="2">
    <source>
        <dbReference type="ARBA" id="ARBA00022692"/>
    </source>
</evidence>
<dbReference type="GO" id="GO:0016020">
    <property type="term" value="C:membrane"/>
    <property type="evidence" value="ECO:0007669"/>
    <property type="project" value="UniProtKB-SubCell"/>
</dbReference>